<dbReference type="HOGENOM" id="CLU_1068801_0_0_11"/>
<dbReference type="PATRIC" id="fig|512565.3.peg.2859"/>
<dbReference type="RefSeq" id="WP_014442971.1">
    <property type="nucleotide sequence ID" value="NC_017093.1"/>
</dbReference>
<evidence type="ECO:0000313" key="3">
    <source>
        <dbReference type="EMBL" id="BAL88076.1"/>
    </source>
</evidence>
<evidence type="ECO:0000256" key="1">
    <source>
        <dbReference type="SAM" id="MobiDB-lite"/>
    </source>
</evidence>
<reference evidence="3 4" key="1">
    <citation type="submission" date="2012-02" db="EMBL/GenBank/DDBJ databases">
        <title>Complete genome sequence of Actinoplanes missouriensis 431 (= NBRC 102363).</title>
        <authorList>
            <person name="Ohnishi Y."/>
            <person name="Ishikawa J."/>
            <person name="Sekine M."/>
            <person name="Hosoyama A."/>
            <person name="Harada T."/>
            <person name="Narita H."/>
            <person name="Hata T."/>
            <person name="Konno Y."/>
            <person name="Tutikane K."/>
            <person name="Fujita N."/>
            <person name="Horinouchi S."/>
            <person name="Hayakawa M."/>
        </authorList>
    </citation>
    <scope>NUCLEOTIDE SEQUENCE [LARGE SCALE GENOMIC DNA]</scope>
    <source>
        <strain evidence="4">ATCC 14538 / DSM 43046 / CBS 188.64 / JCM 3121 / NBRC 102363 / NCIMB 12654 / NRRL B-3342 / UNCC 431</strain>
    </source>
</reference>
<keyword evidence="2" id="KW-0812">Transmembrane</keyword>
<name>I0H4Y9_ACTM4</name>
<keyword evidence="2" id="KW-1133">Transmembrane helix</keyword>
<feature type="region of interest" description="Disordered" evidence="1">
    <location>
        <begin position="1"/>
        <end position="24"/>
    </location>
</feature>
<dbReference type="Proteomes" id="UP000007882">
    <property type="component" value="Chromosome"/>
</dbReference>
<accession>I0H4Y9</accession>
<evidence type="ECO:0000313" key="4">
    <source>
        <dbReference type="Proteomes" id="UP000007882"/>
    </source>
</evidence>
<gene>
    <name evidence="3" type="ordered locus">AMIS_28560</name>
</gene>
<dbReference type="EMBL" id="AP012319">
    <property type="protein sequence ID" value="BAL88076.1"/>
    <property type="molecule type" value="Genomic_DNA"/>
</dbReference>
<dbReference type="OrthoDB" id="3293457at2"/>
<protein>
    <submittedName>
        <fullName evidence="3">Uncharacterized protein</fullName>
    </submittedName>
</protein>
<keyword evidence="4" id="KW-1185">Reference proteome</keyword>
<dbReference type="AlphaFoldDB" id="I0H4Y9"/>
<evidence type="ECO:0000256" key="2">
    <source>
        <dbReference type="SAM" id="Phobius"/>
    </source>
</evidence>
<proteinExistence type="predicted"/>
<feature type="transmembrane region" description="Helical" evidence="2">
    <location>
        <begin position="57"/>
        <end position="78"/>
    </location>
</feature>
<sequence>MTHHRDLDQALRSAAEPVPTRTRQPSAQALLDGVLRSDPATPAEPITIAARRRRPRLVMAGAALTLAAATVFAVNAVGADRAYASWTTDPSPLPAAEAQDIASRCLPAPGTPGTRVAIGERRGDYAYVNVLTDGGSVTCFRDRDGRVHDTSILAAPVDAAALGARGIELYAWPQVHTDEGYARLMAGRLGSRVDAVEITVRDRDGAAGPTIRATVNDGFFAAWYPEGLEESSTNSTSLTLRLTDGSAVADLSARDLMEQPKLD</sequence>
<dbReference type="KEGG" id="ams:AMIS_28560"/>
<dbReference type="STRING" id="512565.AMIS_28560"/>
<organism evidence="3 4">
    <name type="scientific">Actinoplanes missouriensis (strain ATCC 14538 / DSM 43046 / CBS 188.64 / JCM 3121 / NBRC 102363 / NCIMB 12654 / NRRL B-3342 / UNCC 431)</name>
    <dbReference type="NCBI Taxonomy" id="512565"/>
    <lineage>
        <taxon>Bacteria</taxon>
        <taxon>Bacillati</taxon>
        <taxon>Actinomycetota</taxon>
        <taxon>Actinomycetes</taxon>
        <taxon>Micromonosporales</taxon>
        <taxon>Micromonosporaceae</taxon>
        <taxon>Actinoplanes</taxon>
    </lineage>
</organism>
<keyword evidence="2" id="KW-0472">Membrane</keyword>